<reference evidence="1" key="2">
    <citation type="submission" date="2023-06" db="EMBL/GenBank/DDBJ databases">
        <authorList>
            <person name="Swenson N.G."/>
            <person name="Wegrzyn J.L."/>
            <person name="Mcevoy S.L."/>
        </authorList>
    </citation>
    <scope>NUCLEOTIDE SEQUENCE</scope>
    <source>
        <strain evidence="1">NS2018</strain>
        <tissue evidence="1">Leaf</tissue>
    </source>
</reference>
<reference evidence="1" key="1">
    <citation type="journal article" date="2022" name="Plant J.">
        <title>Strategies of tolerance reflected in two North American maple genomes.</title>
        <authorList>
            <person name="McEvoy S.L."/>
            <person name="Sezen U.U."/>
            <person name="Trouern-Trend A."/>
            <person name="McMahon S.M."/>
            <person name="Schaberg P.G."/>
            <person name="Yang J."/>
            <person name="Wegrzyn J.L."/>
            <person name="Swenson N.G."/>
        </authorList>
    </citation>
    <scope>NUCLEOTIDE SEQUENCE</scope>
    <source>
        <strain evidence="1">NS2018</strain>
    </source>
</reference>
<proteinExistence type="predicted"/>
<name>A0AA39RPI7_ACESA</name>
<organism evidence="1 2">
    <name type="scientific">Acer saccharum</name>
    <name type="common">Sugar maple</name>
    <dbReference type="NCBI Taxonomy" id="4024"/>
    <lineage>
        <taxon>Eukaryota</taxon>
        <taxon>Viridiplantae</taxon>
        <taxon>Streptophyta</taxon>
        <taxon>Embryophyta</taxon>
        <taxon>Tracheophyta</taxon>
        <taxon>Spermatophyta</taxon>
        <taxon>Magnoliopsida</taxon>
        <taxon>eudicotyledons</taxon>
        <taxon>Gunneridae</taxon>
        <taxon>Pentapetalae</taxon>
        <taxon>rosids</taxon>
        <taxon>malvids</taxon>
        <taxon>Sapindales</taxon>
        <taxon>Sapindaceae</taxon>
        <taxon>Hippocastanoideae</taxon>
        <taxon>Acereae</taxon>
        <taxon>Acer</taxon>
    </lineage>
</organism>
<gene>
    <name evidence="1" type="ORF">LWI29_000750</name>
</gene>
<keyword evidence="2" id="KW-1185">Reference proteome</keyword>
<protein>
    <submittedName>
        <fullName evidence="1">Uncharacterized protein</fullName>
    </submittedName>
</protein>
<evidence type="ECO:0000313" key="2">
    <source>
        <dbReference type="Proteomes" id="UP001168877"/>
    </source>
</evidence>
<dbReference type="AlphaFoldDB" id="A0AA39RPI7"/>
<sequence length="93" mass="10880">MDVSLMASGRPCLGRPITTRFFPFAFLLMVERVDYGRNWETGVDSKFADWQKVRIQETSQDCKFSSGCDGRRDTDIRNRKKDADEYDQLQFTK</sequence>
<evidence type="ECO:0000313" key="1">
    <source>
        <dbReference type="EMBL" id="KAK0577822.1"/>
    </source>
</evidence>
<comment type="caution">
    <text evidence="1">The sequence shown here is derived from an EMBL/GenBank/DDBJ whole genome shotgun (WGS) entry which is preliminary data.</text>
</comment>
<dbReference type="EMBL" id="JAUESC010000385">
    <property type="protein sequence ID" value="KAK0577822.1"/>
    <property type="molecule type" value="Genomic_DNA"/>
</dbReference>
<accession>A0AA39RPI7</accession>
<dbReference type="Proteomes" id="UP001168877">
    <property type="component" value="Unassembled WGS sequence"/>
</dbReference>